<dbReference type="NCBIfam" id="TIGR01563">
    <property type="entry name" value="gp16_SPP1"/>
    <property type="match status" value="1"/>
</dbReference>
<dbReference type="Proteomes" id="UP000252731">
    <property type="component" value="Unassembled WGS sequence"/>
</dbReference>
<dbReference type="OrthoDB" id="2051942at2"/>
<protein>
    <submittedName>
        <fullName evidence="1">SPP1 family predicted phage head-tail adaptor</fullName>
    </submittedName>
</protein>
<gene>
    <name evidence="1" type="ORF">DFO70_11142</name>
</gene>
<comment type="caution">
    <text evidence="1">The sequence shown here is derived from an EMBL/GenBank/DDBJ whole genome shotgun (WGS) entry which is preliminary data.</text>
</comment>
<evidence type="ECO:0000313" key="1">
    <source>
        <dbReference type="EMBL" id="RBP89395.1"/>
    </source>
</evidence>
<keyword evidence="2" id="KW-1185">Reference proteome</keyword>
<dbReference type="RefSeq" id="WP_113884354.1">
    <property type="nucleotide sequence ID" value="NZ_QNSF01000011.1"/>
</dbReference>
<proteinExistence type="predicted"/>
<reference evidence="1 2" key="1">
    <citation type="submission" date="2018-06" db="EMBL/GenBank/DDBJ databases">
        <title>Freshwater and sediment microbial communities from various areas in North America, analyzing microbe dynamics in response to fracking.</title>
        <authorList>
            <person name="Lamendella R."/>
        </authorList>
    </citation>
    <scope>NUCLEOTIDE SEQUENCE [LARGE SCALE GENOMIC DNA]</scope>
    <source>
        <strain evidence="1 2">14_TX</strain>
    </source>
</reference>
<sequence length="102" mass="11782">MATYDDELTLIEQVYGSDNIGNQIPSEKKTTILCDSKSVSRAEFYNAANNGMKPTRIFLIHKFEYDEQQKVEFEGKRYDVIKTYKVNSEEIELTCQRMIGNG</sequence>
<name>A0A366JNI6_CYTFI</name>
<dbReference type="InterPro" id="IPR008767">
    <property type="entry name" value="Phage_SPP1_head-tail_adaptor"/>
</dbReference>
<dbReference type="EMBL" id="QNSF01000011">
    <property type="protein sequence ID" value="RBP89395.1"/>
    <property type="molecule type" value="Genomic_DNA"/>
</dbReference>
<evidence type="ECO:0000313" key="2">
    <source>
        <dbReference type="Proteomes" id="UP000252731"/>
    </source>
</evidence>
<organism evidence="1 2">
    <name type="scientific">Cytobacillus firmus</name>
    <name type="common">Bacillus firmus</name>
    <dbReference type="NCBI Taxonomy" id="1399"/>
    <lineage>
        <taxon>Bacteria</taxon>
        <taxon>Bacillati</taxon>
        <taxon>Bacillota</taxon>
        <taxon>Bacilli</taxon>
        <taxon>Bacillales</taxon>
        <taxon>Bacillaceae</taxon>
        <taxon>Cytobacillus</taxon>
    </lineage>
</organism>
<dbReference type="AlphaFoldDB" id="A0A366JNI6"/>
<accession>A0A366JNI6</accession>